<dbReference type="NCBIfam" id="NF001299">
    <property type="entry name" value="PRK00241.1"/>
    <property type="match status" value="1"/>
</dbReference>
<dbReference type="GO" id="GO:0046872">
    <property type="term" value="F:metal ion binding"/>
    <property type="evidence" value="ECO:0007669"/>
    <property type="project" value="UniProtKB-KW"/>
</dbReference>
<dbReference type="GO" id="GO:0035529">
    <property type="term" value="F:NADH pyrophosphatase activity"/>
    <property type="evidence" value="ECO:0007669"/>
    <property type="project" value="TreeGrafter"/>
</dbReference>
<dbReference type="PANTHER" id="PTHR42904:SF6">
    <property type="entry name" value="NAD-CAPPED RNA HYDROLASE NUDT12"/>
    <property type="match status" value="1"/>
</dbReference>
<dbReference type="InterPro" id="IPR050241">
    <property type="entry name" value="NAD-cap_RNA_hydrolase_NudC"/>
</dbReference>
<dbReference type="InterPro" id="IPR000086">
    <property type="entry name" value="NUDIX_hydrolase_dom"/>
</dbReference>
<keyword evidence="8" id="KW-0520">NAD</keyword>
<dbReference type="EMBL" id="LN483332">
    <property type="protein sequence ID" value="CED85528.1"/>
    <property type="molecule type" value="Genomic_DNA"/>
</dbReference>
<comment type="cofactor">
    <cofactor evidence="1">
        <name>Mg(2+)</name>
        <dbReference type="ChEBI" id="CHEBI:18420"/>
    </cofactor>
</comment>
<dbReference type="AlphaFoldDB" id="A0A0F7SYX7"/>
<dbReference type="InterPro" id="IPR020084">
    <property type="entry name" value="NUDIX_hydrolase_CS"/>
</dbReference>
<feature type="domain" description="Nudix hydrolase" evidence="10">
    <location>
        <begin position="297"/>
        <end position="427"/>
    </location>
</feature>
<dbReference type="GO" id="GO:0005829">
    <property type="term" value="C:cytosol"/>
    <property type="evidence" value="ECO:0007669"/>
    <property type="project" value="TreeGrafter"/>
</dbReference>
<evidence type="ECO:0000256" key="3">
    <source>
        <dbReference type="ARBA" id="ARBA00009595"/>
    </source>
</evidence>
<evidence type="ECO:0000256" key="8">
    <source>
        <dbReference type="ARBA" id="ARBA00023027"/>
    </source>
</evidence>
<comment type="cofactor">
    <cofactor evidence="2">
        <name>Zn(2+)</name>
        <dbReference type="ChEBI" id="CHEBI:29105"/>
    </cofactor>
</comment>
<comment type="catalytic activity">
    <reaction evidence="9">
        <text>a 5'-end NAD(+)-phospho-ribonucleoside in mRNA + H2O = a 5'-end phospho-adenosine-phospho-ribonucleoside in mRNA + beta-nicotinamide D-ribonucleotide + 2 H(+)</text>
        <dbReference type="Rhea" id="RHEA:60876"/>
        <dbReference type="Rhea" id="RHEA-COMP:15698"/>
        <dbReference type="Rhea" id="RHEA-COMP:15719"/>
        <dbReference type="ChEBI" id="CHEBI:14649"/>
        <dbReference type="ChEBI" id="CHEBI:15377"/>
        <dbReference type="ChEBI" id="CHEBI:15378"/>
        <dbReference type="ChEBI" id="CHEBI:144029"/>
        <dbReference type="ChEBI" id="CHEBI:144051"/>
    </reaction>
    <physiologicalReaction direction="left-to-right" evidence="9">
        <dbReference type="Rhea" id="RHEA:60877"/>
    </physiologicalReaction>
</comment>
<dbReference type="InterPro" id="IPR049734">
    <property type="entry name" value="NudC-like_C"/>
</dbReference>
<keyword evidence="6 11" id="KW-0378">Hydrolase</keyword>
<dbReference type="SUPFAM" id="SSF55811">
    <property type="entry name" value="Nudix"/>
    <property type="match status" value="1"/>
</dbReference>
<evidence type="ECO:0000313" key="11">
    <source>
        <dbReference type="EMBL" id="CED85528.1"/>
    </source>
</evidence>
<sequence>MGFNDNDVWMIGCSNSSFALKHPRSRKPMRSSLVSFGQQLKKTSPTSSNLHLSYMGENHINFYAGAPPLNRLSFQRHSSSLLSQHLQNPLTKFLPFHGLQPLITQSTQSITFLSWQDVRPILGDGPFYKDDSAGTIKHLQGAQILPSGRKAPKLIFLGTDEKNQSEHSKTLMTKEMDPTLNKENPPIFALDVTGLEQELGEDGPSLMDRIFLKQGERKWVDSRAAAVHFAPWEAGVFALARSMVDWNSRNKFCAGCGNEVYSTWGGWKLSCSTALEATPENSSACPSLKSLTNHCYPRTDCAVIMAIISLDGDKILLGRQKAWPKGMYSCLAGFLEPGESFEEAVRREVYEESGVVVNEVMYHSSQPWPYPANLMVGCFGWADENQTIRLDLDNELEDARWFSRQELLTILADPNGTVINRTEQSYFDAEKKHQLPTASSSIPFRLPPATAIAGVLTSAWAKKKVIGFGKEVDGGASKI</sequence>
<dbReference type="CDD" id="cd03429">
    <property type="entry name" value="NUDIX_NADH_pyrophosphatase_Nudt13"/>
    <property type="match status" value="1"/>
</dbReference>
<dbReference type="InterPro" id="IPR015797">
    <property type="entry name" value="NUDIX_hydrolase-like_dom_sf"/>
</dbReference>
<proteinExistence type="inferred from homology"/>
<dbReference type="InterPro" id="IPR015375">
    <property type="entry name" value="NADH_PPase-like_N"/>
</dbReference>
<reference evidence="11" key="1">
    <citation type="submission" date="2014-08" db="EMBL/GenBank/DDBJ databases">
        <authorList>
            <person name="Sharma Rahul"/>
            <person name="Thines Marco"/>
        </authorList>
    </citation>
    <scope>NUCLEOTIDE SEQUENCE</scope>
</reference>
<dbReference type="GO" id="GO:0005777">
    <property type="term" value="C:peroxisome"/>
    <property type="evidence" value="ECO:0007669"/>
    <property type="project" value="TreeGrafter"/>
</dbReference>
<evidence type="ECO:0000256" key="9">
    <source>
        <dbReference type="ARBA" id="ARBA00023679"/>
    </source>
</evidence>
<dbReference type="GO" id="GO:0006742">
    <property type="term" value="P:NADP+ catabolic process"/>
    <property type="evidence" value="ECO:0007669"/>
    <property type="project" value="TreeGrafter"/>
</dbReference>
<evidence type="ECO:0000256" key="2">
    <source>
        <dbReference type="ARBA" id="ARBA00001947"/>
    </source>
</evidence>
<accession>A0A0F7SYX7</accession>
<dbReference type="EC" id="3.6.1.22" evidence="4"/>
<evidence type="ECO:0000256" key="7">
    <source>
        <dbReference type="ARBA" id="ARBA00022842"/>
    </source>
</evidence>
<dbReference type="Pfam" id="PF09296">
    <property type="entry name" value="NUDIX-like"/>
    <property type="match status" value="1"/>
</dbReference>
<evidence type="ECO:0000256" key="4">
    <source>
        <dbReference type="ARBA" id="ARBA00012381"/>
    </source>
</evidence>
<dbReference type="PANTHER" id="PTHR42904">
    <property type="entry name" value="NUDIX HYDROLASE, NUDC SUBFAMILY"/>
    <property type="match status" value="1"/>
</dbReference>
<keyword evidence="5" id="KW-0479">Metal-binding</keyword>
<dbReference type="Gene3D" id="3.90.79.10">
    <property type="entry name" value="Nucleoside Triphosphate Pyrophosphohydrolase"/>
    <property type="match status" value="1"/>
</dbReference>
<organism evidence="11">
    <name type="scientific">Phaffia rhodozyma</name>
    <name type="common">Yeast</name>
    <name type="synonym">Xanthophyllomyces dendrorhous</name>
    <dbReference type="NCBI Taxonomy" id="264483"/>
    <lineage>
        <taxon>Eukaryota</taxon>
        <taxon>Fungi</taxon>
        <taxon>Dikarya</taxon>
        <taxon>Basidiomycota</taxon>
        <taxon>Agaricomycotina</taxon>
        <taxon>Tremellomycetes</taxon>
        <taxon>Cystofilobasidiales</taxon>
        <taxon>Mrakiaceae</taxon>
        <taxon>Phaffia</taxon>
    </lineage>
</organism>
<evidence type="ECO:0000259" key="10">
    <source>
        <dbReference type="PROSITE" id="PS51462"/>
    </source>
</evidence>
<evidence type="ECO:0000256" key="5">
    <source>
        <dbReference type="ARBA" id="ARBA00022723"/>
    </source>
</evidence>
<dbReference type="PROSITE" id="PS00893">
    <property type="entry name" value="NUDIX_BOX"/>
    <property type="match status" value="1"/>
</dbReference>
<evidence type="ECO:0000256" key="1">
    <source>
        <dbReference type="ARBA" id="ARBA00001946"/>
    </source>
</evidence>
<evidence type="ECO:0000256" key="6">
    <source>
        <dbReference type="ARBA" id="ARBA00022801"/>
    </source>
</evidence>
<dbReference type="Pfam" id="PF00293">
    <property type="entry name" value="NUDIX"/>
    <property type="match status" value="1"/>
</dbReference>
<comment type="similarity">
    <text evidence="3">Belongs to the Nudix hydrolase family. NudC subfamily.</text>
</comment>
<name>A0A0F7SYX7_PHARH</name>
<protein>
    <recommendedName>
        <fullName evidence="4">NAD(+) diphosphatase</fullName>
        <ecNumber evidence="4">3.6.1.22</ecNumber>
    </recommendedName>
</protein>
<dbReference type="GO" id="GO:0019677">
    <property type="term" value="P:NAD+ catabolic process"/>
    <property type="evidence" value="ECO:0007669"/>
    <property type="project" value="TreeGrafter"/>
</dbReference>
<dbReference type="PROSITE" id="PS51462">
    <property type="entry name" value="NUDIX"/>
    <property type="match status" value="1"/>
</dbReference>
<dbReference type="Gene3D" id="3.90.79.20">
    <property type="match status" value="1"/>
</dbReference>
<keyword evidence="7" id="KW-0460">Magnesium</keyword>